<name>A0A7R8CIZ8_LEPSM</name>
<proteinExistence type="predicted"/>
<gene>
    <name evidence="1" type="ORF">LSAA_4875</name>
</gene>
<sequence length="107" mass="11912">MCECRSNNNNNQLWAKGRKSCVCFLFSIIMMSFQLHSLLEERELGHSLGRLVTTLSPFGNRYVGMCCPSQATTPIIMSISDALWYLKGRVPIFAGIAGTVHSQTLLV</sequence>
<keyword evidence="2" id="KW-1185">Reference proteome</keyword>
<protein>
    <submittedName>
        <fullName evidence="1">(salmon louse) hypothetical protein</fullName>
    </submittedName>
</protein>
<evidence type="ECO:0000313" key="2">
    <source>
        <dbReference type="Proteomes" id="UP000675881"/>
    </source>
</evidence>
<dbReference type="Proteomes" id="UP000675881">
    <property type="component" value="Chromosome 14"/>
</dbReference>
<reference evidence="1" key="1">
    <citation type="submission" date="2021-02" db="EMBL/GenBank/DDBJ databases">
        <authorList>
            <person name="Bekaert M."/>
        </authorList>
    </citation>
    <scope>NUCLEOTIDE SEQUENCE</scope>
    <source>
        <strain evidence="1">IoA-00</strain>
    </source>
</reference>
<dbReference type="EMBL" id="HG994593">
    <property type="protein sequence ID" value="CAF2837716.1"/>
    <property type="molecule type" value="Genomic_DNA"/>
</dbReference>
<organism evidence="1 2">
    <name type="scientific">Lepeophtheirus salmonis</name>
    <name type="common">Salmon louse</name>
    <name type="synonym">Caligus salmonis</name>
    <dbReference type="NCBI Taxonomy" id="72036"/>
    <lineage>
        <taxon>Eukaryota</taxon>
        <taxon>Metazoa</taxon>
        <taxon>Ecdysozoa</taxon>
        <taxon>Arthropoda</taxon>
        <taxon>Crustacea</taxon>
        <taxon>Multicrustacea</taxon>
        <taxon>Hexanauplia</taxon>
        <taxon>Copepoda</taxon>
        <taxon>Siphonostomatoida</taxon>
        <taxon>Caligidae</taxon>
        <taxon>Lepeophtheirus</taxon>
    </lineage>
</organism>
<accession>A0A7R8CIZ8</accession>
<dbReference type="AlphaFoldDB" id="A0A7R8CIZ8"/>
<evidence type="ECO:0000313" key="1">
    <source>
        <dbReference type="EMBL" id="CAF2837716.1"/>
    </source>
</evidence>